<dbReference type="EMBL" id="JAUCMV010000001">
    <property type="protein sequence ID" value="KAK0422680.1"/>
    <property type="molecule type" value="Genomic_DNA"/>
</dbReference>
<gene>
    <name evidence="1" type="ORF">QR680_007718</name>
</gene>
<protein>
    <submittedName>
        <fullName evidence="1">Uncharacterized protein</fullName>
    </submittedName>
</protein>
<evidence type="ECO:0000313" key="2">
    <source>
        <dbReference type="Proteomes" id="UP001175271"/>
    </source>
</evidence>
<proteinExistence type="predicted"/>
<comment type="caution">
    <text evidence="1">The sequence shown here is derived from an EMBL/GenBank/DDBJ whole genome shotgun (WGS) entry which is preliminary data.</text>
</comment>
<evidence type="ECO:0000313" key="1">
    <source>
        <dbReference type="EMBL" id="KAK0422680.1"/>
    </source>
</evidence>
<dbReference type="Proteomes" id="UP001175271">
    <property type="component" value="Unassembled WGS sequence"/>
</dbReference>
<reference evidence="1" key="1">
    <citation type="submission" date="2023-06" db="EMBL/GenBank/DDBJ databases">
        <title>Genomic analysis of the entomopathogenic nematode Steinernema hermaphroditum.</title>
        <authorList>
            <person name="Schwarz E.M."/>
            <person name="Heppert J.K."/>
            <person name="Baniya A."/>
            <person name="Schwartz H.T."/>
            <person name="Tan C.-H."/>
            <person name="Antoshechkin I."/>
            <person name="Sternberg P.W."/>
            <person name="Goodrich-Blair H."/>
            <person name="Dillman A.R."/>
        </authorList>
    </citation>
    <scope>NUCLEOTIDE SEQUENCE</scope>
    <source>
        <strain evidence="1">PS9179</strain>
        <tissue evidence="1">Whole animal</tissue>
    </source>
</reference>
<keyword evidence="2" id="KW-1185">Reference proteome</keyword>
<sequence length="164" mass="19824">MDMSEDLHCGEVICEKTFKQKPFDDASVDSEMPVLSYEANEERRVSKRFDLKFARHLFELIQSRDPTLMERWAIVSAMMEEVIVEVVHEYGLIEQLAASVVAMQKALSYQTMHKLKRRKYATEEERHEARLQRLQRYNEKRRIRRKIEREEKEKQKWCKYPRVV</sequence>
<dbReference type="AlphaFoldDB" id="A0AA39IE15"/>
<name>A0AA39IE15_9BILA</name>
<organism evidence="1 2">
    <name type="scientific">Steinernema hermaphroditum</name>
    <dbReference type="NCBI Taxonomy" id="289476"/>
    <lineage>
        <taxon>Eukaryota</taxon>
        <taxon>Metazoa</taxon>
        <taxon>Ecdysozoa</taxon>
        <taxon>Nematoda</taxon>
        <taxon>Chromadorea</taxon>
        <taxon>Rhabditida</taxon>
        <taxon>Tylenchina</taxon>
        <taxon>Panagrolaimomorpha</taxon>
        <taxon>Strongyloidoidea</taxon>
        <taxon>Steinernematidae</taxon>
        <taxon>Steinernema</taxon>
    </lineage>
</organism>
<accession>A0AA39IE15</accession>